<name>A0AA36C648_9BILA</name>
<dbReference type="Gene3D" id="3.30.200.20">
    <property type="entry name" value="Phosphorylase Kinase, domain 1"/>
    <property type="match status" value="1"/>
</dbReference>
<evidence type="ECO:0000256" key="2">
    <source>
        <dbReference type="ARBA" id="ARBA00022840"/>
    </source>
</evidence>
<organism evidence="4 5">
    <name type="scientific">Mesorhabditis spiculigera</name>
    <dbReference type="NCBI Taxonomy" id="96644"/>
    <lineage>
        <taxon>Eukaryota</taxon>
        <taxon>Metazoa</taxon>
        <taxon>Ecdysozoa</taxon>
        <taxon>Nematoda</taxon>
        <taxon>Chromadorea</taxon>
        <taxon>Rhabditida</taxon>
        <taxon>Rhabditina</taxon>
        <taxon>Rhabditomorpha</taxon>
        <taxon>Rhabditoidea</taxon>
        <taxon>Rhabditidae</taxon>
        <taxon>Mesorhabditinae</taxon>
        <taxon>Mesorhabditis</taxon>
    </lineage>
</organism>
<dbReference type="InterPro" id="IPR050117">
    <property type="entry name" value="MAPK"/>
</dbReference>
<dbReference type="Proteomes" id="UP001177023">
    <property type="component" value="Unassembled WGS sequence"/>
</dbReference>
<comment type="caution">
    <text evidence="4">The sequence shown here is derived from an EMBL/GenBank/DDBJ whole genome shotgun (WGS) entry which is preliminary data.</text>
</comment>
<dbReference type="PANTHER" id="PTHR24055">
    <property type="entry name" value="MITOGEN-ACTIVATED PROTEIN KINASE"/>
    <property type="match status" value="1"/>
</dbReference>
<evidence type="ECO:0000256" key="1">
    <source>
        <dbReference type="ARBA" id="ARBA00022741"/>
    </source>
</evidence>
<evidence type="ECO:0000313" key="5">
    <source>
        <dbReference type="Proteomes" id="UP001177023"/>
    </source>
</evidence>
<protein>
    <recommendedName>
        <fullName evidence="3">Protein kinase domain-containing protein</fullName>
    </recommendedName>
</protein>
<dbReference type="EMBL" id="CATQJA010000546">
    <property type="protein sequence ID" value="CAJ0561271.1"/>
    <property type="molecule type" value="Genomic_DNA"/>
</dbReference>
<keyword evidence="2" id="KW-0067">ATP-binding</keyword>
<dbReference type="PROSITE" id="PS50011">
    <property type="entry name" value="PROTEIN_KINASE_DOM"/>
    <property type="match status" value="1"/>
</dbReference>
<feature type="non-terminal residue" evidence="4">
    <location>
        <position position="80"/>
    </location>
</feature>
<reference evidence="4" key="1">
    <citation type="submission" date="2023-06" db="EMBL/GenBank/DDBJ databases">
        <authorList>
            <person name="Delattre M."/>
        </authorList>
    </citation>
    <scope>NUCLEOTIDE SEQUENCE</scope>
    <source>
        <strain evidence="4">AF72</strain>
    </source>
</reference>
<dbReference type="GO" id="GO:0005524">
    <property type="term" value="F:ATP binding"/>
    <property type="evidence" value="ECO:0007669"/>
    <property type="project" value="UniProtKB-KW"/>
</dbReference>
<feature type="domain" description="Protein kinase" evidence="3">
    <location>
        <begin position="1"/>
        <end position="80"/>
    </location>
</feature>
<dbReference type="Gene3D" id="1.10.510.10">
    <property type="entry name" value="Transferase(Phosphotransferase) domain 1"/>
    <property type="match status" value="1"/>
</dbReference>
<dbReference type="InterPro" id="IPR000719">
    <property type="entry name" value="Prot_kinase_dom"/>
</dbReference>
<keyword evidence="5" id="KW-1185">Reference proteome</keyword>
<dbReference type="InterPro" id="IPR011009">
    <property type="entry name" value="Kinase-like_dom_sf"/>
</dbReference>
<dbReference type="SUPFAM" id="SSF56112">
    <property type="entry name" value="Protein kinase-like (PK-like)"/>
    <property type="match status" value="1"/>
</dbReference>
<proteinExistence type="predicted"/>
<evidence type="ECO:0000259" key="3">
    <source>
        <dbReference type="PROSITE" id="PS50011"/>
    </source>
</evidence>
<keyword evidence="1" id="KW-0547">Nucleotide-binding</keyword>
<dbReference type="GO" id="GO:0004672">
    <property type="term" value="F:protein kinase activity"/>
    <property type="evidence" value="ECO:0007669"/>
    <property type="project" value="InterPro"/>
</dbReference>
<gene>
    <name evidence="4" type="ORF">MSPICULIGERA_LOCUS1779</name>
</gene>
<dbReference type="AlphaFoldDB" id="A0AA36C648"/>
<accession>A0AA36C648</accession>
<sequence>MLDSFCNDNVLALSDILHPRNPQMFQDIWVLTEMMETDLHKIISSRQALSLEHTKLFLYQTLRGLKYLHSAQHPSPRHQT</sequence>
<evidence type="ECO:0000313" key="4">
    <source>
        <dbReference type="EMBL" id="CAJ0561271.1"/>
    </source>
</evidence>